<keyword evidence="1" id="KW-1133">Transmembrane helix</keyword>
<sequence length="98" mass="11394">MGTRDFDLKKLLNDRRFWFASFLIGWAAALQGHMMWLQRQDSFKQKFGTLDDQKSEDQQVSTEDWIKLTEKLVAGKTHSSPLEVLGCICYHESKQGIK</sequence>
<dbReference type="AlphaFoldDB" id="A0A103YIP2"/>
<gene>
    <name evidence="2" type="ORF">Ccrd_011789</name>
</gene>
<organism evidence="2 3">
    <name type="scientific">Cynara cardunculus var. scolymus</name>
    <name type="common">Globe artichoke</name>
    <name type="synonym">Cynara scolymus</name>
    <dbReference type="NCBI Taxonomy" id="59895"/>
    <lineage>
        <taxon>Eukaryota</taxon>
        <taxon>Viridiplantae</taxon>
        <taxon>Streptophyta</taxon>
        <taxon>Embryophyta</taxon>
        <taxon>Tracheophyta</taxon>
        <taxon>Spermatophyta</taxon>
        <taxon>Magnoliopsida</taxon>
        <taxon>eudicotyledons</taxon>
        <taxon>Gunneridae</taxon>
        <taxon>Pentapetalae</taxon>
        <taxon>asterids</taxon>
        <taxon>campanulids</taxon>
        <taxon>Asterales</taxon>
        <taxon>Asteraceae</taxon>
        <taxon>Carduoideae</taxon>
        <taxon>Cardueae</taxon>
        <taxon>Carduinae</taxon>
        <taxon>Cynara</taxon>
    </lineage>
</organism>
<dbReference type="Gramene" id="KVI09804">
    <property type="protein sequence ID" value="KVI09804"/>
    <property type="gene ID" value="Ccrd_011789"/>
</dbReference>
<evidence type="ECO:0000256" key="1">
    <source>
        <dbReference type="SAM" id="Phobius"/>
    </source>
</evidence>
<protein>
    <submittedName>
        <fullName evidence="2">Uncharacterized protein</fullName>
    </submittedName>
</protein>
<keyword evidence="3" id="KW-1185">Reference proteome</keyword>
<keyword evidence="1" id="KW-0812">Transmembrane</keyword>
<dbReference type="Proteomes" id="UP000243975">
    <property type="component" value="Unassembled WGS sequence"/>
</dbReference>
<name>A0A103YIP2_CYNCS</name>
<dbReference type="EMBL" id="LEKV01001042">
    <property type="protein sequence ID" value="KVI09804.1"/>
    <property type="molecule type" value="Genomic_DNA"/>
</dbReference>
<dbReference type="PANTHER" id="PTHR48183:SF1">
    <property type="entry name" value="PROTEIN, PUTATIVE-RELATED"/>
    <property type="match status" value="1"/>
</dbReference>
<reference evidence="2 3" key="1">
    <citation type="journal article" date="2016" name="Sci. Rep.">
        <title>The genome sequence of the outbreeding globe artichoke constructed de novo incorporating a phase-aware low-pass sequencing strategy of F1 progeny.</title>
        <authorList>
            <person name="Scaglione D."/>
            <person name="Reyes-Chin-Wo S."/>
            <person name="Acquadro A."/>
            <person name="Froenicke L."/>
            <person name="Portis E."/>
            <person name="Beitel C."/>
            <person name="Tirone M."/>
            <person name="Mauro R."/>
            <person name="Lo Monaco A."/>
            <person name="Mauromicale G."/>
            <person name="Faccioli P."/>
            <person name="Cattivelli L."/>
            <person name="Rieseberg L."/>
            <person name="Michelmore R."/>
            <person name="Lanteri S."/>
        </authorList>
    </citation>
    <scope>NUCLEOTIDE SEQUENCE [LARGE SCALE GENOMIC DNA]</scope>
    <source>
        <strain evidence="2">2C</strain>
    </source>
</reference>
<dbReference type="STRING" id="59895.A0A103YIP2"/>
<dbReference type="PANTHER" id="PTHR48183">
    <property type="entry name" value="PROTEIN, PUTATIVE-RELATED"/>
    <property type="match status" value="1"/>
</dbReference>
<accession>A0A103YIP2</accession>
<keyword evidence="1" id="KW-0472">Membrane</keyword>
<proteinExistence type="predicted"/>
<evidence type="ECO:0000313" key="3">
    <source>
        <dbReference type="Proteomes" id="UP000243975"/>
    </source>
</evidence>
<feature type="transmembrane region" description="Helical" evidence="1">
    <location>
        <begin position="17"/>
        <end position="37"/>
    </location>
</feature>
<comment type="caution">
    <text evidence="2">The sequence shown here is derived from an EMBL/GenBank/DDBJ whole genome shotgun (WGS) entry which is preliminary data.</text>
</comment>
<evidence type="ECO:0000313" key="2">
    <source>
        <dbReference type="EMBL" id="KVI09804.1"/>
    </source>
</evidence>